<dbReference type="PANTHER" id="PTHR23023">
    <property type="entry name" value="DIMETHYLANILINE MONOOXYGENASE"/>
    <property type="match status" value="1"/>
</dbReference>
<proteinExistence type="inferred from homology"/>
<evidence type="ECO:0000256" key="4">
    <source>
        <dbReference type="ARBA" id="ARBA00023002"/>
    </source>
</evidence>
<evidence type="ECO:0000313" key="6">
    <source>
        <dbReference type="Proteomes" id="UP000244855"/>
    </source>
</evidence>
<dbReference type="InterPro" id="IPR050346">
    <property type="entry name" value="FMO-like"/>
</dbReference>
<evidence type="ECO:0000256" key="1">
    <source>
        <dbReference type="ARBA" id="ARBA00009183"/>
    </source>
</evidence>
<dbReference type="GO" id="GO:0050661">
    <property type="term" value="F:NADP binding"/>
    <property type="evidence" value="ECO:0007669"/>
    <property type="project" value="InterPro"/>
</dbReference>
<dbReference type="GO" id="GO:0050660">
    <property type="term" value="F:flavin adenine dinucleotide binding"/>
    <property type="evidence" value="ECO:0007669"/>
    <property type="project" value="InterPro"/>
</dbReference>
<dbReference type="OrthoDB" id="66881at2759"/>
<dbReference type="EMBL" id="KZ805484">
    <property type="protein sequence ID" value="PVH95770.1"/>
    <property type="molecule type" value="Genomic_DNA"/>
</dbReference>
<dbReference type="Gene3D" id="3.50.50.60">
    <property type="entry name" value="FAD/NAD(P)-binding domain"/>
    <property type="match status" value="2"/>
</dbReference>
<accession>A0A2V1DCB4</accession>
<organism evidence="5 6">
    <name type="scientific">Periconia macrospinosa</name>
    <dbReference type="NCBI Taxonomy" id="97972"/>
    <lineage>
        <taxon>Eukaryota</taxon>
        <taxon>Fungi</taxon>
        <taxon>Dikarya</taxon>
        <taxon>Ascomycota</taxon>
        <taxon>Pezizomycotina</taxon>
        <taxon>Dothideomycetes</taxon>
        <taxon>Pleosporomycetidae</taxon>
        <taxon>Pleosporales</taxon>
        <taxon>Massarineae</taxon>
        <taxon>Periconiaceae</taxon>
        <taxon>Periconia</taxon>
    </lineage>
</organism>
<protein>
    <submittedName>
        <fullName evidence="5">Putative dimethylaniline monooxygenase</fullName>
    </submittedName>
</protein>
<dbReference type="AlphaFoldDB" id="A0A2V1DCB4"/>
<dbReference type="Pfam" id="PF00743">
    <property type="entry name" value="FMO-like"/>
    <property type="match status" value="2"/>
</dbReference>
<dbReference type="InterPro" id="IPR036188">
    <property type="entry name" value="FAD/NAD-bd_sf"/>
</dbReference>
<dbReference type="Proteomes" id="UP000244855">
    <property type="component" value="Unassembled WGS sequence"/>
</dbReference>
<dbReference type="SUPFAM" id="SSF51905">
    <property type="entry name" value="FAD/NAD(P)-binding domain"/>
    <property type="match status" value="2"/>
</dbReference>
<evidence type="ECO:0000256" key="2">
    <source>
        <dbReference type="ARBA" id="ARBA00022630"/>
    </source>
</evidence>
<dbReference type="STRING" id="97972.A0A2V1DCB4"/>
<reference evidence="5 6" key="1">
    <citation type="journal article" date="2018" name="Sci. Rep.">
        <title>Comparative genomics provides insights into the lifestyle and reveals functional heterogeneity of dark septate endophytic fungi.</title>
        <authorList>
            <person name="Knapp D.G."/>
            <person name="Nemeth J.B."/>
            <person name="Barry K."/>
            <person name="Hainaut M."/>
            <person name="Henrissat B."/>
            <person name="Johnson J."/>
            <person name="Kuo A."/>
            <person name="Lim J.H.P."/>
            <person name="Lipzen A."/>
            <person name="Nolan M."/>
            <person name="Ohm R.A."/>
            <person name="Tamas L."/>
            <person name="Grigoriev I.V."/>
            <person name="Spatafora J.W."/>
            <person name="Nagy L.G."/>
            <person name="Kovacs G.M."/>
        </authorList>
    </citation>
    <scope>NUCLEOTIDE SEQUENCE [LARGE SCALE GENOMIC DNA]</scope>
    <source>
        <strain evidence="5 6">DSE2036</strain>
    </source>
</reference>
<sequence>MDGDVFISISRGAIFEGAISAAAFASEGVFGTIRVFERRETPGGTWIYDADPKSPEQFFPGKLPPDVDPQLDIPRGDFPTFTTPTEQQRFDRTPIYSELTTNVPEIAMSFSDVRFAYGPFVPHWIPKQYVQDYFSSHGADGFLALNTSVEDVSRISAAGATKDRWRLTLRRYDPVAKLDLWWREEFDAVVIANGHYSVPFIPEVKGLSEYMEKYPGRVTHSKFYRSTTNFIKKRVLIIGNSASGHDITTLLVRSGTTQLPVYQSRRSRSRWDGEEPPDGISWKPIIREYVPSTGEIIFEDNTTLNDIDAIIYCTGYKPSYPFWNIEANGGSPLYSYTENRLQGFYQHTFSREFPHSIGIIGIPRVLTFRSFEYQAIALARLFSNRNAVPLPPDEEMEKWESDRAELVKREHRPFHGILWENGETREWFRYLFELSGLPVLEGLGRFPPVLDKETRWAIENIKKYPEPSNAGEDGDEGVKDGEWTLVERVKKDSLHFI</sequence>
<dbReference type="InterPro" id="IPR020946">
    <property type="entry name" value="Flavin_mOase-like"/>
</dbReference>
<keyword evidence="5" id="KW-0503">Monooxygenase</keyword>
<keyword evidence="6" id="KW-1185">Reference proteome</keyword>
<keyword evidence="2" id="KW-0285">Flavoprotein</keyword>
<comment type="similarity">
    <text evidence="1">Belongs to the FMO family.</text>
</comment>
<dbReference type="GO" id="GO:0004499">
    <property type="term" value="F:N,N-dimethylaniline monooxygenase activity"/>
    <property type="evidence" value="ECO:0007669"/>
    <property type="project" value="InterPro"/>
</dbReference>
<keyword evidence="3" id="KW-0274">FAD</keyword>
<evidence type="ECO:0000313" key="5">
    <source>
        <dbReference type="EMBL" id="PVH95770.1"/>
    </source>
</evidence>
<keyword evidence="4" id="KW-0560">Oxidoreductase</keyword>
<gene>
    <name evidence="5" type="ORF">DM02DRAFT_731613</name>
</gene>
<evidence type="ECO:0000256" key="3">
    <source>
        <dbReference type="ARBA" id="ARBA00022827"/>
    </source>
</evidence>
<name>A0A2V1DCB4_9PLEO</name>